<dbReference type="InterPro" id="IPR009996">
    <property type="entry name" value="YycH"/>
</dbReference>
<comment type="caution">
    <text evidence="3">The sequence shown here is derived from an EMBL/GenBank/DDBJ whole genome shotgun (WGS) entry which is preliminary data.</text>
</comment>
<keyword evidence="4" id="KW-1185">Reference proteome</keyword>
<dbReference type="CDD" id="cd15787">
    <property type="entry name" value="YycH_N"/>
    <property type="match status" value="1"/>
</dbReference>
<accession>A0A9W6EQV5</accession>
<evidence type="ECO:0000256" key="1">
    <source>
        <dbReference type="SAM" id="Phobius"/>
    </source>
</evidence>
<keyword evidence="1" id="KW-0472">Membrane</keyword>
<protein>
    <recommendedName>
        <fullName evidence="2">Regulatory protein YycH domain-containing protein</fullName>
    </recommendedName>
</protein>
<keyword evidence="1" id="KW-0812">Transmembrane</keyword>
<evidence type="ECO:0000259" key="2">
    <source>
        <dbReference type="Pfam" id="PF07435"/>
    </source>
</evidence>
<dbReference type="Gene3D" id="3.10.450.310">
    <property type="match status" value="1"/>
</dbReference>
<dbReference type="Proteomes" id="UP001144204">
    <property type="component" value="Unassembled WGS sequence"/>
</dbReference>
<dbReference type="RefSeq" id="WP_286135707.1">
    <property type="nucleotide sequence ID" value="NZ_BRPL01000002.1"/>
</dbReference>
<dbReference type="EMBL" id="BRPL01000002">
    <property type="protein sequence ID" value="GLB46251.1"/>
    <property type="molecule type" value="Genomic_DNA"/>
</dbReference>
<dbReference type="AlphaFoldDB" id="A0A9W6EQV5"/>
<proteinExistence type="predicted"/>
<feature type="domain" description="Regulatory protein YycH" evidence="2">
    <location>
        <begin position="9"/>
        <end position="427"/>
    </location>
</feature>
<organism evidence="3 4">
    <name type="scientific">Philodulcilactobacillus myokoensis</name>
    <dbReference type="NCBI Taxonomy" id="2929573"/>
    <lineage>
        <taxon>Bacteria</taxon>
        <taxon>Bacillati</taxon>
        <taxon>Bacillota</taxon>
        <taxon>Bacilli</taxon>
        <taxon>Lactobacillales</taxon>
        <taxon>Lactobacillaceae</taxon>
        <taxon>Philodulcilactobacillus</taxon>
    </lineage>
</organism>
<evidence type="ECO:0000313" key="3">
    <source>
        <dbReference type="EMBL" id="GLB46251.1"/>
    </source>
</evidence>
<dbReference type="Pfam" id="PF07435">
    <property type="entry name" value="YycH"/>
    <property type="match status" value="1"/>
</dbReference>
<evidence type="ECO:0000313" key="4">
    <source>
        <dbReference type="Proteomes" id="UP001144204"/>
    </source>
</evidence>
<sequence>MKIKDYLLTFLLAGTIIVSIVLSTILWYNPAYYQKNRSSEVNNSKVSITTHSLSYIYAPSQVIKTNSDGKQNMLTNRSVNLVDGILNQLNDYHQAKFSNDQQKSKSNYFKILNRPNSLMLNYSSSINTKIFSKIMDNSKIHNQLSNFPDHSINRIVIPTDDADNIYLLSDHNFTIYRITVNHHPLKKLNKELSGNSIKRIPIQMTDRNNIPFIQFTKDISMPQYGYIINKQNISYYASYLNFSSNSKTNRNRTVYDSNSRQLEANDKSSQVIYSTAQDNMQTDSTDEFLRNAYHNIIQLGLNLDNVHFYSYNHSKKSIDYRYFVEGFPILGNEPWGVIKVEAQYNNDVRYYFSLNDLEVPVPTGRANIVLPSTDKVFNNLRAAGYDPNRVSDVEIGYNSGPNTHQNSNILINLKPSLYIKYNGKWMTYNHMLYHN</sequence>
<name>A0A9W6EQV5_9LACO</name>
<reference evidence="3" key="1">
    <citation type="submission" date="2022-07" db="EMBL/GenBank/DDBJ databases">
        <authorList>
            <person name="Kouya T."/>
            <person name="Ishiyama Y."/>
        </authorList>
    </citation>
    <scope>NUCLEOTIDE SEQUENCE</scope>
    <source>
        <strain evidence="3">WR16-4</strain>
    </source>
</reference>
<reference evidence="3" key="2">
    <citation type="journal article" date="2023" name="PLoS ONE">
        <title>Philodulcilactobacillus myokoensis gen. nov., sp. nov., a fructophilic, acidophilic, and agar-phobic lactic acid bacterium isolated from fermented vegetable extracts.</title>
        <authorList>
            <person name="Kouya T."/>
            <person name="Ishiyama Y."/>
            <person name="Ohashi S."/>
            <person name="Kumakubo R."/>
            <person name="Yamazaki T."/>
            <person name="Otaki T."/>
        </authorList>
    </citation>
    <scope>NUCLEOTIDE SEQUENCE</scope>
    <source>
        <strain evidence="3">WR16-4</strain>
    </source>
</reference>
<gene>
    <name evidence="3" type="ORF">WR164_02300</name>
</gene>
<keyword evidence="1" id="KW-1133">Transmembrane helix</keyword>
<feature type="transmembrane region" description="Helical" evidence="1">
    <location>
        <begin position="7"/>
        <end position="28"/>
    </location>
</feature>